<dbReference type="Proteomes" id="UP000460435">
    <property type="component" value="Unassembled WGS sequence"/>
</dbReference>
<dbReference type="EMBL" id="WLZY01000001">
    <property type="protein sequence ID" value="NDL56045.1"/>
    <property type="molecule type" value="Genomic_DNA"/>
</dbReference>
<comment type="caution">
    <text evidence="2">The sequence shown here is derived from an EMBL/GenBank/DDBJ whole genome shotgun (WGS) entry which is preliminary data.</text>
</comment>
<organism evidence="2 3">
    <name type="scientific">Phytoactinopolyspora mesophila</name>
    <dbReference type="NCBI Taxonomy" id="2650750"/>
    <lineage>
        <taxon>Bacteria</taxon>
        <taxon>Bacillati</taxon>
        <taxon>Actinomycetota</taxon>
        <taxon>Actinomycetes</taxon>
        <taxon>Jiangellales</taxon>
        <taxon>Jiangellaceae</taxon>
        <taxon>Phytoactinopolyspora</taxon>
    </lineage>
</organism>
<dbReference type="Gene3D" id="3.10.450.50">
    <property type="match status" value="1"/>
</dbReference>
<dbReference type="InterPro" id="IPR011944">
    <property type="entry name" value="Steroid_delta5-4_isomerase"/>
</dbReference>
<feature type="domain" description="DUF4440" evidence="1">
    <location>
        <begin position="24"/>
        <end position="127"/>
    </location>
</feature>
<dbReference type="InterPro" id="IPR027843">
    <property type="entry name" value="DUF4440"/>
</dbReference>
<proteinExistence type="predicted"/>
<protein>
    <submittedName>
        <fullName evidence="2">SgcJ/EcaC family oxidoreductase</fullName>
    </submittedName>
</protein>
<sequence>MAIDQQNHHHGAIEKVVADAEKLQFDVDGFTNLLADDVVLINFFGRRLHGKDQVYAAMAQALQTPLTDVRTKHELVDVIFPRPDVAIASIVKHVYDERAASPESGAALQNKGAMTMVLVKSNGDWLITLAQTTPIKD</sequence>
<gene>
    <name evidence="2" type="ORF">F7O44_03050</name>
</gene>
<dbReference type="RefSeq" id="WP_162449303.1">
    <property type="nucleotide sequence ID" value="NZ_WLZY01000001.1"/>
</dbReference>
<evidence type="ECO:0000259" key="1">
    <source>
        <dbReference type="Pfam" id="PF14534"/>
    </source>
</evidence>
<keyword evidence="3" id="KW-1185">Reference proteome</keyword>
<evidence type="ECO:0000313" key="3">
    <source>
        <dbReference type="Proteomes" id="UP000460435"/>
    </source>
</evidence>
<name>A0A7K3LYE1_9ACTN</name>
<evidence type="ECO:0000313" key="2">
    <source>
        <dbReference type="EMBL" id="NDL56045.1"/>
    </source>
</evidence>
<dbReference type="AlphaFoldDB" id="A0A7K3LYE1"/>
<dbReference type="NCBIfam" id="TIGR02246">
    <property type="entry name" value="SgcJ/EcaC family oxidoreductase"/>
    <property type="match status" value="1"/>
</dbReference>
<dbReference type="SUPFAM" id="SSF54427">
    <property type="entry name" value="NTF2-like"/>
    <property type="match status" value="1"/>
</dbReference>
<dbReference type="Pfam" id="PF14534">
    <property type="entry name" value="DUF4440"/>
    <property type="match status" value="1"/>
</dbReference>
<reference evidence="2 3" key="1">
    <citation type="submission" date="2019-11" db="EMBL/GenBank/DDBJ databases">
        <authorList>
            <person name="Li X.-J."/>
            <person name="Feng X.-M."/>
        </authorList>
    </citation>
    <scope>NUCLEOTIDE SEQUENCE [LARGE SCALE GENOMIC DNA]</scope>
    <source>
        <strain evidence="2 3">XMNu-373</strain>
    </source>
</reference>
<accession>A0A7K3LYE1</accession>
<dbReference type="InterPro" id="IPR032710">
    <property type="entry name" value="NTF2-like_dom_sf"/>
</dbReference>